<evidence type="ECO:0000256" key="7">
    <source>
        <dbReference type="ARBA" id="ARBA00051531"/>
    </source>
</evidence>
<dbReference type="SUPFAM" id="SSF56796">
    <property type="entry name" value="Dehydroquinate synthase-like"/>
    <property type="match status" value="1"/>
</dbReference>
<evidence type="ECO:0000256" key="5">
    <source>
        <dbReference type="ARBA" id="ARBA00023027"/>
    </source>
</evidence>
<dbReference type="Proteomes" id="UP000055019">
    <property type="component" value="Unassembled WGS sequence"/>
</dbReference>
<evidence type="ECO:0000313" key="11">
    <source>
        <dbReference type="Proteomes" id="UP000055019"/>
    </source>
</evidence>
<dbReference type="CDD" id="cd08177">
    <property type="entry name" value="MAR"/>
    <property type="match status" value="1"/>
</dbReference>
<protein>
    <recommendedName>
        <fullName evidence="2">maleylacetate reductase</fullName>
        <ecNumber evidence="2">1.3.1.32</ecNumber>
    </recommendedName>
</protein>
<dbReference type="InterPro" id="IPR034786">
    <property type="entry name" value="MAR"/>
</dbReference>
<keyword evidence="4" id="KW-0560">Oxidoreductase</keyword>
<comment type="similarity">
    <text evidence="1">Belongs to the iron-containing alcohol dehydrogenase family.</text>
</comment>
<dbReference type="GO" id="GO:0004022">
    <property type="term" value="F:alcohol dehydrogenase (NAD+) activity"/>
    <property type="evidence" value="ECO:0007669"/>
    <property type="project" value="TreeGrafter"/>
</dbReference>
<dbReference type="PANTHER" id="PTHR11496">
    <property type="entry name" value="ALCOHOL DEHYDROGENASE"/>
    <property type="match status" value="1"/>
</dbReference>
<organism evidence="10 11">
    <name type="scientific">Caballeronia arvi</name>
    <dbReference type="NCBI Taxonomy" id="1777135"/>
    <lineage>
        <taxon>Bacteria</taxon>
        <taxon>Pseudomonadati</taxon>
        <taxon>Pseudomonadota</taxon>
        <taxon>Betaproteobacteria</taxon>
        <taxon>Burkholderiales</taxon>
        <taxon>Burkholderiaceae</taxon>
        <taxon>Caballeronia</taxon>
    </lineage>
</organism>
<evidence type="ECO:0000256" key="4">
    <source>
        <dbReference type="ARBA" id="ARBA00023002"/>
    </source>
</evidence>
<dbReference type="InterPro" id="IPR039697">
    <property type="entry name" value="Alcohol_dehydrogenase_Fe"/>
</dbReference>
<dbReference type="Gene3D" id="3.40.50.1970">
    <property type="match status" value="1"/>
</dbReference>
<evidence type="ECO:0000256" key="2">
    <source>
        <dbReference type="ARBA" id="ARBA00012005"/>
    </source>
</evidence>
<dbReference type="Pfam" id="PF00465">
    <property type="entry name" value="Fe-ADH"/>
    <property type="match status" value="1"/>
</dbReference>
<dbReference type="PANTHER" id="PTHR11496:SF102">
    <property type="entry name" value="ALCOHOL DEHYDROGENASE 4"/>
    <property type="match status" value="1"/>
</dbReference>
<dbReference type="InterPro" id="IPR056798">
    <property type="entry name" value="ADH_Fe_C"/>
</dbReference>
<keyword evidence="11" id="KW-1185">Reference proteome</keyword>
<dbReference type="GO" id="GO:0018506">
    <property type="term" value="F:maleylacetate reductase activity"/>
    <property type="evidence" value="ECO:0007669"/>
    <property type="project" value="UniProtKB-EC"/>
</dbReference>
<keyword evidence="3" id="KW-0058">Aromatic hydrocarbons catabolism</keyword>
<dbReference type="FunFam" id="3.40.50.1970:FF:000015">
    <property type="entry name" value="Maleylacetate reductase 1"/>
    <property type="match status" value="1"/>
</dbReference>
<keyword evidence="5" id="KW-0520">NAD</keyword>
<feature type="domain" description="Fe-containing alcohol dehydrogenase-like C-terminal" evidence="9">
    <location>
        <begin position="167"/>
        <end position="348"/>
    </location>
</feature>
<dbReference type="GO" id="GO:0046872">
    <property type="term" value="F:metal ion binding"/>
    <property type="evidence" value="ECO:0007669"/>
    <property type="project" value="InterPro"/>
</dbReference>
<dbReference type="GO" id="GO:1901168">
    <property type="term" value="P:3-chlorocatechol catabolic process"/>
    <property type="evidence" value="ECO:0007669"/>
    <property type="project" value="UniProtKB-ARBA"/>
</dbReference>
<dbReference type="EMBL" id="FCOM02000104">
    <property type="protein sequence ID" value="SAL87853.1"/>
    <property type="molecule type" value="Genomic_DNA"/>
</dbReference>
<reference evidence="10" key="1">
    <citation type="submission" date="2016-01" db="EMBL/GenBank/DDBJ databases">
        <authorList>
            <person name="Peeters C."/>
        </authorList>
    </citation>
    <scope>NUCLEOTIDE SEQUENCE [LARGE SCALE GENOMIC DNA]</scope>
    <source>
        <strain evidence="10">LMG 29317</strain>
    </source>
</reference>
<proteinExistence type="inferred from homology"/>
<dbReference type="InterPro" id="IPR001670">
    <property type="entry name" value="ADH_Fe/GldA"/>
</dbReference>
<dbReference type="Gene3D" id="1.20.1090.10">
    <property type="entry name" value="Dehydroquinate synthase-like - alpha domain"/>
    <property type="match status" value="1"/>
</dbReference>
<accession>A0A158L4H6</accession>
<dbReference type="EC" id="1.3.1.32" evidence="2"/>
<evidence type="ECO:0000259" key="8">
    <source>
        <dbReference type="Pfam" id="PF00465"/>
    </source>
</evidence>
<evidence type="ECO:0000256" key="1">
    <source>
        <dbReference type="ARBA" id="ARBA00007358"/>
    </source>
</evidence>
<comment type="caution">
    <text evidence="10">The sequence shown here is derived from an EMBL/GenBank/DDBJ whole genome shotgun (WGS) entry which is preliminary data.</text>
</comment>
<evidence type="ECO:0000256" key="6">
    <source>
        <dbReference type="ARBA" id="ARBA00050679"/>
    </source>
</evidence>
<feature type="domain" description="Alcohol dehydrogenase iron-type/glycerol dehydrogenase GldA" evidence="8">
    <location>
        <begin position="14"/>
        <end position="155"/>
    </location>
</feature>
<name>A0A158L4H6_9BURK</name>
<comment type="catalytic activity">
    <reaction evidence="6">
        <text>3-oxoadipate + NAD(+) = maleylacetate + NADH + H(+)</text>
        <dbReference type="Rhea" id="RHEA:16981"/>
        <dbReference type="ChEBI" id="CHEBI:15378"/>
        <dbReference type="ChEBI" id="CHEBI:15775"/>
        <dbReference type="ChEBI" id="CHEBI:16468"/>
        <dbReference type="ChEBI" id="CHEBI:57540"/>
        <dbReference type="ChEBI" id="CHEBI:57945"/>
        <dbReference type="EC" id="1.3.1.32"/>
    </reaction>
</comment>
<dbReference type="Pfam" id="PF25137">
    <property type="entry name" value="ADH_Fe_C"/>
    <property type="match status" value="1"/>
</dbReference>
<dbReference type="OrthoDB" id="3812122at2"/>
<comment type="catalytic activity">
    <reaction evidence="7">
        <text>3-oxoadipate + NADP(+) = maleylacetate + NADPH + H(+)</text>
        <dbReference type="Rhea" id="RHEA:16985"/>
        <dbReference type="ChEBI" id="CHEBI:15378"/>
        <dbReference type="ChEBI" id="CHEBI:15775"/>
        <dbReference type="ChEBI" id="CHEBI:16468"/>
        <dbReference type="ChEBI" id="CHEBI:57783"/>
        <dbReference type="ChEBI" id="CHEBI:58349"/>
        <dbReference type="EC" id="1.3.1.32"/>
    </reaction>
</comment>
<dbReference type="RefSeq" id="WP_061152375.1">
    <property type="nucleotide sequence ID" value="NZ_FCOM02000104.1"/>
</dbReference>
<gene>
    <name evidence="10" type="ORF">AWB74_08292</name>
</gene>
<evidence type="ECO:0000313" key="10">
    <source>
        <dbReference type="EMBL" id="SAL87853.1"/>
    </source>
</evidence>
<dbReference type="AlphaFoldDB" id="A0A158L4H6"/>
<sequence>MQKREFVYQARAGRVVFGPGSLQHLEREVLELNSERALILCSPEQKETGEAVAARLGKRAAAVFDRAIMHVPLELAKEARELARELHADCAIAVGGGSTIGLGKAIALDSDLPILAVPTTYAGSEMTPIYGITDAGLKKTGTDLRVLPRTVIYDPNLTISLPVGLSVTSGINAIAHAAEALYSRDANPITSLLAEEGIAALARALPAIVADPEDVEARSDALYGGWLCGTVLGSVGMALHHKLCHTLGGSFNLPHAQTHTIVLPHALAYNRQAAPEAMHRIARALGSGDAALGIFELAKHCGAPLALKDVGMSVGDVPKAADIASSNPYWNPRPIEREALLALLQDAFEGAAPRTTAGSTCQAAIRVCPKR</sequence>
<evidence type="ECO:0000256" key="3">
    <source>
        <dbReference type="ARBA" id="ARBA00022797"/>
    </source>
</evidence>
<evidence type="ECO:0000259" key="9">
    <source>
        <dbReference type="Pfam" id="PF25137"/>
    </source>
</evidence>